<feature type="region of interest" description="Disordered" evidence="6">
    <location>
        <begin position="217"/>
        <end position="241"/>
    </location>
</feature>
<evidence type="ECO:0000256" key="5">
    <source>
        <dbReference type="ARBA" id="ARBA00023136"/>
    </source>
</evidence>
<gene>
    <name evidence="8" type="primary">CCC1</name>
    <name evidence="8" type="ORF">LshimejAT787_0705120</name>
</gene>
<dbReference type="PANTHER" id="PTHR31851">
    <property type="entry name" value="FE(2+)/MN(2+) TRANSPORTER PCL1"/>
    <property type="match status" value="1"/>
</dbReference>
<feature type="compositionally biased region" description="Basic and acidic residues" evidence="6">
    <location>
        <begin position="217"/>
        <end position="230"/>
    </location>
</feature>
<evidence type="ECO:0000313" key="9">
    <source>
        <dbReference type="Proteomes" id="UP001063166"/>
    </source>
</evidence>
<evidence type="ECO:0000256" key="1">
    <source>
        <dbReference type="ARBA" id="ARBA00004127"/>
    </source>
</evidence>
<dbReference type="GO" id="GO:0012505">
    <property type="term" value="C:endomembrane system"/>
    <property type="evidence" value="ECO:0007669"/>
    <property type="project" value="UniProtKB-SubCell"/>
</dbReference>
<dbReference type="GO" id="GO:0005384">
    <property type="term" value="F:manganese ion transmembrane transporter activity"/>
    <property type="evidence" value="ECO:0007669"/>
    <property type="project" value="InterPro"/>
</dbReference>
<evidence type="ECO:0000256" key="4">
    <source>
        <dbReference type="ARBA" id="ARBA00022989"/>
    </source>
</evidence>
<feature type="region of interest" description="Disordered" evidence="6">
    <location>
        <begin position="21"/>
        <end position="68"/>
    </location>
</feature>
<protein>
    <submittedName>
        <fullName evidence="8">VIT family protein</fullName>
    </submittedName>
</protein>
<keyword evidence="3 7" id="KW-0812">Transmembrane</keyword>
<feature type="transmembrane region" description="Helical" evidence="7">
    <location>
        <begin position="135"/>
        <end position="157"/>
    </location>
</feature>
<sequence length="389" mass="41946">MRLQLPTSQVFLEALDKPWALASPQPRCPRTAPSSSPSPSLRLSPSPPGHRCNAPRYRAEGPTSPCATRKCTSSPPTLALALFFFQSPGVAHPALAITLTHCYLYRDRIIGLSDGITVPFALTAGLSSLGESKFVILGGVAELIAGAISMGIGGFLASQAERDRYRYLRQETAARVMRSCDGELEREVADVLGPVGVDDKTCRAVALCLREVEEAGRRNGDANGHGDGDGNGHAPPDDETASLRWSKDVGITAFLLKFGQGMGAFSFSFPAFHAHRQADETALTTQRRSRADGSTSHRFRGSSGLAFAGVLSVFWSKTANDPYGTEWLNMGFWRHTDVFREACAALAVKLIQAAQCKAGDRILGNAPQTPLICVCFYDATNIYIYIYPS</sequence>
<dbReference type="InterPro" id="IPR008217">
    <property type="entry name" value="Ccc1_fam"/>
</dbReference>
<evidence type="ECO:0000313" key="8">
    <source>
        <dbReference type="EMBL" id="GLB40002.1"/>
    </source>
</evidence>
<evidence type="ECO:0000256" key="6">
    <source>
        <dbReference type="SAM" id="MobiDB-lite"/>
    </source>
</evidence>
<keyword evidence="9" id="KW-1185">Reference proteome</keyword>
<comment type="caution">
    <text evidence="8">The sequence shown here is derived from an EMBL/GenBank/DDBJ whole genome shotgun (WGS) entry which is preliminary data.</text>
</comment>
<dbReference type="OrthoDB" id="73465at2759"/>
<accession>A0A9P3UP62</accession>
<keyword evidence="5 7" id="KW-0472">Membrane</keyword>
<organism evidence="8 9">
    <name type="scientific">Lyophyllum shimeji</name>
    <name type="common">Hon-shimeji</name>
    <name type="synonym">Tricholoma shimeji</name>
    <dbReference type="NCBI Taxonomy" id="47721"/>
    <lineage>
        <taxon>Eukaryota</taxon>
        <taxon>Fungi</taxon>
        <taxon>Dikarya</taxon>
        <taxon>Basidiomycota</taxon>
        <taxon>Agaricomycotina</taxon>
        <taxon>Agaricomycetes</taxon>
        <taxon>Agaricomycetidae</taxon>
        <taxon>Agaricales</taxon>
        <taxon>Tricholomatineae</taxon>
        <taxon>Lyophyllaceae</taxon>
        <taxon>Lyophyllum</taxon>
    </lineage>
</organism>
<dbReference type="Proteomes" id="UP001063166">
    <property type="component" value="Unassembled WGS sequence"/>
</dbReference>
<feature type="compositionally biased region" description="Low complexity" evidence="6">
    <location>
        <begin position="33"/>
        <end position="44"/>
    </location>
</feature>
<comment type="similarity">
    <text evidence="2">Belongs to the CCC1 family.</text>
</comment>
<dbReference type="Pfam" id="PF01988">
    <property type="entry name" value="VIT1"/>
    <property type="match status" value="1"/>
</dbReference>
<evidence type="ECO:0000256" key="2">
    <source>
        <dbReference type="ARBA" id="ARBA00007049"/>
    </source>
</evidence>
<dbReference type="GO" id="GO:0030026">
    <property type="term" value="P:intracellular manganese ion homeostasis"/>
    <property type="evidence" value="ECO:0007669"/>
    <property type="project" value="InterPro"/>
</dbReference>
<dbReference type="EMBL" id="BRPK01000007">
    <property type="protein sequence ID" value="GLB40002.1"/>
    <property type="molecule type" value="Genomic_DNA"/>
</dbReference>
<name>A0A9P3UP62_LYOSH</name>
<dbReference type="AlphaFoldDB" id="A0A9P3UP62"/>
<proteinExistence type="inferred from homology"/>
<evidence type="ECO:0000256" key="3">
    <source>
        <dbReference type="ARBA" id="ARBA00022692"/>
    </source>
</evidence>
<comment type="subcellular location">
    <subcellularLocation>
        <location evidence="1">Endomembrane system</location>
        <topology evidence="1">Multi-pass membrane protein</topology>
    </subcellularLocation>
</comment>
<keyword evidence="4 7" id="KW-1133">Transmembrane helix</keyword>
<reference evidence="8" key="1">
    <citation type="submission" date="2022-07" db="EMBL/GenBank/DDBJ databases">
        <title>The genome of Lyophyllum shimeji provides insight into the initial evolution of ectomycorrhizal fungal genome.</title>
        <authorList>
            <person name="Kobayashi Y."/>
            <person name="Shibata T."/>
            <person name="Hirakawa H."/>
            <person name="Shigenobu S."/>
            <person name="Nishiyama T."/>
            <person name="Yamada A."/>
            <person name="Hasebe M."/>
            <person name="Kawaguchi M."/>
        </authorList>
    </citation>
    <scope>NUCLEOTIDE SEQUENCE</scope>
    <source>
        <strain evidence="8">AT787</strain>
    </source>
</reference>
<evidence type="ECO:0000256" key="7">
    <source>
        <dbReference type="SAM" id="Phobius"/>
    </source>
</evidence>